<dbReference type="EMBL" id="QYUO01000003">
    <property type="protein sequence ID" value="RJF92351.1"/>
    <property type="molecule type" value="Genomic_DNA"/>
</dbReference>
<dbReference type="RefSeq" id="WP_119772236.1">
    <property type="nucleotide sequence ID" value="NZ_QYUO01000003.1"/>
</dbReference>
<dbReference type="GO" id="GO:0009523">
    <property type="term" value="C:photosystem II"/>
    <property type="evidence" value="ECO:0007669"/>
    <property type="project" value="UniProtKB-KW"/>
</dbReference>
<dbReference type="Proteomes" id="UP000265955">
    <property type="component" value="Unassembled WGS sequence"/>
</dbReference>
<keyword evidence="1" id="KW-0602">Photosynthesis</keyword>
<feature type="domain" description="Photosynthesis system II assembly factor Ycf48/Hcf136-like" evidence="4">
    <location>
        <begin position="68"/>
        <end position="127"/>
    </location>
</feature>
<dbReference type="SUPFAM" id="SSF110296">
    <property type="entry name" value="Oligoxyloglucan reducing end-specific cellobiohydrolase"/>
    <property type="match status" value="1"/>
</dbReference>
<evidence type="ECO:0000256" key="1">
    <source>
        <dbReference type="ARBA" id="ARBA00022531"/>
    </source>
</evidence>
<gene>
    <name evidence="5" type="ORF">D3871_27400</name>
</gene>
<dbReference type="AlphaFoldDB" id="A0A3A3FG55"/>
<evidence type="ECO:0000313" key="5">
    <source>
        <dbReference type="EMBL" id="RJF92351.1"/>
    </source>
</evidence>
<dbReference type="GO" id="GO:0016787">
    <property type="term" value="F:hydrolase activity"/>
    <property type="evidence" value="ECO:0007669"/>
    <property type="project" value="UniProtKB-KW"/>
</dbReference>
<sequence length="375" mass="40510">MFQRRRLLSLLTLLPVLAGLPRQSAAQSLVSTRGDIEDSLDVPARRVNGASQRPLMAVHALGDRLVAVGMRGLILVSQDGGRNWTQSDVPVQSDLVAIHFRTANKGWAVGHDGVVLHSVDGGSSWIKQFDGRKAGNALVEHYTRRIQQGQKGLQLYLAQVELNFKRGQSVPYLGVWFRDANSGYAVGPFGTLIETNDGGNTWLPALDKIDNDSFLHLNALHEVDRQVYIPAEKGTLFRLNRAAGRFHDIRTGYEGSFFGVVGHGRSLLAYGLRGTIYRSTDDGMSWSSLPRAVNGTYTGGIYVSKCDVFVLSTSEGDLVTVDVQSGHTERIGKPSNAMITSLAALPDGSIAYTGMGGVAKISANAIVSSTTTKLK</sequence>
<dbReference type="InterPro" id="IPR028203">
    <property type="entry name" value="PSII_CF48-like_dom"/>
</dbReference>
<keyword evidence="5" id="KW-0378">Hydrolase</keyword>
<dbReference type="PANTHER" id="PTHR47199">
    <property type="entry name" value="PHOTOSYSTEM II STABILITY/ASSEMBLY FACTOR HCF136, CHLOROPLASTIC"/>
    <property type="match status" value="1"/>
</dbReference>
<keyword evidence="3" id="KW-0732">Signal</keyword>
<feature type="signal peptide" evidence="3">
    <location>
        <begin position="1"/>
        <end position="18"/>
    </location>
</feature>
<evidence type="ECO:0000256" key="2">
    <source>
        <dbReference type="ARBA" id="ARBA00023276"/>
    </source>
</evidence>
<proteinExistence type="predicted"/>
<dbReference type="OrthoDB" id="9767885at2"/>
<dbReference type="InterPro" id="IPR015943">
    <property type="entry name" value="WD40/YVTN_repeat-like_dom_sf"/>
</dbReference>
<comment type="caution">
    <text evidence="5">The sequence shown here is derived from an EMBL/GenBank/DDBJ whole genome shotgun (WGS) entry which is preliminary data.</text>
</comment>
<feature type="chain" id="PRO_5017483948" evidence="3">
    <location>
        <begin position="19"/>
        <end position="375"/>
    </location>
</feature>
<name>A0A3A3FG55_9BURK</name>
<dbReference type="Gene3D" id="2.130.10.10">
    <property type="entry name" value="YVTN repeat-like/Quinoprotein amine dehydrogenase"/>
    <property type="match status" value="2"/>
</dbReference>
<organism evidence="5 6">
    <name type="scientific">Noviherbaspirillum saxi</name>
    <dbReference type="NCBI Taxonomy" id="2320863"/>
    <lineage>
        <taxon>Bacteria</taxon>
        <taxon>Pseudomonadati</taxon>
        <taxon>Pseudomonadota</taxon>
        <taxon>Betaproteobacteria</taxon>
        <taxon>Burkholderiales</taxon>
        <taxon>Oxalobacteraceae</taxon>
        <taxon>Noviherbaspirillum</taxon>
    </lineage>
</organism>
<evidence type="ECO:0000256" key="3">
    <source>
        <dbReference type="SAM" id="SignalP"/>
    </source>
</evidence>
<feature type="domain" description="Photosynthesis system II assembly factor Ycf48/Hcf136-like" evidence="4">
    <location>
        <begin position="172"/>
        <end position="298"/>
    </location>
</feature>
<keyword evidence="6" id="KW-1185">Reference proteome</keyword>
<dbReference type="Pfam" id="PF14870">
    <property type="entry name" value="PSII_BNR"/>
    <property type="match status" value="2"/>
</dbReference>
<dbReference type="GO" id="GO:0015979">
    <property type="term" value="P:photosynthesis"/>
    <property type="evidence" value="ECO:0007669"/>
    <property type="project" value="UniProtKB-KW"/>
</dbReference>
<evidence type="ECO:0000259" key="4">
    <source>
        <dbReference type="Pfam" id="PF14870"/>
    </source>
</evidence>
<keyword evidence="2" id="KW-0604">Photosystem II</keyword>
<dbReference type="PANTHER" id="PTHR47199:SF2">
    <property type="entry name" value="PHOTOSYSTEM II STABILITY_ASSEMBLY FACTOR HCF136, CHLOROPLASTIC"/>
    <property type="match status" value="1"/>
</dbReference>
<reference evidence="6" key="1">
    <citation type="submission" date="2018-09" db="EMBL/GenBank/DDBJ databases">
        <authorList>
            <person name="Zhu H."/>
        </authorList>
    </citation>
    <scope>NUCLEOTIDE SEQUENCE [LARGE SCALE GENOMIC DNA]</scope>
    <source>
        <strain evidence="6">K1R23-30</strain>
    </source>
</reference>
<protein>
    <submittedName>
        <fullName evidence="5">Glycosyl hydrolase</fullName>
    </submittedName>
</protein>
<accession>A0A3A3FG55</accession>
<evidence type="ECO:0000313" key="6">
    <source>
        <dbReference type="Proteomes" id="UP000265955"/>
    </source>
</evidence>